<feature type="transmembrane region" description="Helical" evidence="6">
    <location>
        <begin position="37"/>
        <end position="58"/>
    </location>
</feature>
<evidence type="ECO:0000256" key="2">
    <source>
        <dbReference type="ARBA" id="ARBA00022692"/>
    </source>
</evidence>
<evidence type="ECO:0000313" key="9">
    <source>
        <dbReference type="Proteomes" id="UP000799770"/>
    </source>
</evidence>
<feature type="transmembrane region" description="Helical" evidence="6">
    <location>
        <begin position="108"/>
        <end position="126"/>
    </location>
</feature>
<dbReference type="Gene3D" id="1.20.1250.20">
    <property type="entry name" value="MFS general substrate transporter like domains"/>
    <property type="match status" value="1"/>
</dbReference>
<feature type="transmembrane region" description="Helical" evidence="6">
    <location>
        <begin position="469"/>
        <end position="488"/>
    </location>
</feature>
<evidence type="ECO:0000256" key="5">
    <source>
        <dbReference type="SAM" id="MobiDB-lite"/>
    </source>
</evidence>
<feature type="transmembrane region" description="Helical" evidence="6">
    <location>
        <begin position="78"/>
        <end position="96"/>
    </location>
</feature>
<dbReference type="PANTHER" id="PTHR42718:SF11">
    <property type="entry name" value="MAJOR FACILITATOR SUPERFAMILY (MFS) PROFILE DOMAIN-CONTAINING PROTEIN"/>
    <property type="match status" value="1"/>
</dbReference>
<feature type="transmembrane region" description="Helical" evidence="6">
    <location>
        <begin position="198"/>
        <end position="218"/>
    </location>
</feature>
<evidence type="ECO:0000313" key="8">
    <source>
        <dbReference type="EMBL" id="KAF2122671.1"/>
    </source>
</evidence>
<feature type="transmembrane region" description="Helical" evidence="6">
    <location>
        <begin position="167"/>
        <end position="186"/>
    </location>
</feature>
<evidence type="ECO:0000256" key="6">
    <source>
        <dbReference type="SAM" id="Phobius"/>
    </source>
</evidence>
<dbReference type="InterPro" id="IPR020846">
    <property type="entry name" value="MFS_dom"/>
</dbReference>
<feature type="transmembrane region" description="Helical" evidence="6">
    <location>
        <begin position="340"/>
        <end position="361"/>
    </location>
</feature>
<sequence length="538" mass="58669">MAPNDVEGSPPSTPPGKYTSSEIERLGRERPEVFKSIWVEFGFCFSLLGSMFVAEYFISGFNVLLPALTEELHIPSTSETWPASVFSLVTGAFLLPSGRLADMFGGKIIFVTGLVWFVVWSIIAGFSVNHVMLIVCRALQGFGPAAFLPSGIMLLGSIYRPGPRKNLVFSLYGAFAPVGFFAGIFFAGLSAQYAGWGWYFWVGSIILAVVTLVSFWSIPSDREERQSSGVTMDWLGALTIVPALILIVFALTDGSHAPNGWATPYIPVTFILGWIFLGAFVWVEGWVAINPLLPGDMFHVKGTKALTLALFFQYGCFGIFLFYASFYIEEVLQTSALLTTAWFAPMCVGGLILSSCGGLVLHLLPGTILLLISGVCYIMCVLLFAILPVHVNYWAYIFPAMICATLGIDVTYTVTNIFITTSMPKARQGLAGALINSILFLGISFFLGFADLAVSQTANRGQRGSYKVAFWLATGIAAAGLVVMFVGVKIGKASSGMTQDEIEEMERELGQRESRQVLQVQSRRSVESPDMYRCASLR</sequence>
<feature type="transmembrane region" description="Helical" evidence="6">
    <location>
        <begin position="271"/>
        <end position="293"/>
    </location>
</feature>
<evidence type="ECO:0000256" key="1">
    <source>
        <dbReference type="ARBA" id="ARBA00004141"/>
    </source>
</evidence>
<dbReference type="PROSITE" id="PS50850">
    <property type="entry name" value="MFS"/>
    <property type="match status" value="1"/>
</dbReference>
<keyword evidence="4 6" id="KW-0472">Membrane</keyword>
<dbReference type="Pfam" id="PF07690">
    <property type="entry name" value="MFS_1"/>
    <property type="match status" value="1"/>
</dbReference>
<keyword evidence="3 6" id="KW-1133">Transmembrane helix</keyword>
<dbReference type="OrthoDB" id="2130629at2759"/>
<dbReference type="GO" id="GO:0022857">
    <property type="term" value="F:transmembrane transporter activity"/>
    <property type="evidence" value="ECO:0007669"/>
    <property type="project" value="InterPro"/>
</dbReference>
<feature type="region of interest" description="Disordered" evidence="5">
    <location>
        <begin position="1"/>
        <end position="20"/>
    </location>
</feature>
<dbReference type="InterPro" id="IPR011701">
    <property type="entry name" value="MFS"/>
</dbReference>
<feature type="transmembrane region" description="Helical" evidence="6">
    <location>
        <begin position="368"/>
        <end position="387"/>
    </location>
</feature>
<evidence type="ECO:0000256" key="3">
    <source>
        <dbReference type="ARBA" id="ARBA00022989"/>
    </source>
</evidence>
<feature type="transmembrane region" description="Helical" evidence="6">
    <location>
        <begin position="305"/>
        <end position="328"/>
    </location>
</feature>
<name>A0A6A5ZWL9_9PLEO</name>
<feature type="transmembrane region" description="Helical" evidence="6">
    <location>
        <begin position="393"/>
        <end position="418"/>
    </location>
</feature>
<feature type="transmembrane region" description="Helical" evidence="6">
    <location>
        <begin position="430"/>
        <end position="449"/>
    </location>
</feature>
<evidence type="ECO:0000259" key="7">
    <source>
        <dbReference type="PROSITE" id="PS50850"/>
    </source>
</evidence>
<dbReference type="InterPro" id="IPR036259">
    <property type="entry name" value="MFS_trans_sf"/>
</dbReference>
<comment type="subcellular location">
    <subcellularLocation>
        <location evidence="1">Membrane</location>
        <topology evidence="1">Multi-pass membrane protein</topology>
    </subcellularLocation>
</comment>
<organism evidence="8 9">
    <name type="scientific">Lophiotrema nucula</name>
    <dbReference type="NCBI Taxonomy" id="690887"/>
    <lineage>
        <taxon>Eukaryota</taxon>
        <taxon>Fungi</taxon>
        <taxon>Dikarya</taxon>
        <taxon>Ascomycota</taxon>
        <taxon>Pezizomycotina</taxon>
        <taxon>Dothideomycetes</taxon>
        <taxon>Pleosporomycetidae</taxon>
        <taxon>Pleosporales</taxon>
        <taxon>Lophiotremataceae</taxon>
        <taxon>Lophiotrema</taxon>
    </lineage>
</organism>
<protein>
    <submittedName>
        <fullName evidence="8">Major facilitator superfamily domain-containing protein</fullName>
    </submittedName>
</protein>
<feature type="transmembrane region" description="Helical" evidence="6">
    <location>
        <begin position="230"/>
        <end position="251"/>
    </location>
</feature>
<evidence type="ECO:0000256" key="4">
    <source>
        <dbReference type="ARBA" id="ARBA00023136"/>
    </source>
</evidence>
<dbReference type="SUPFAM" id="SSF103473">
    <property type="entry name" value="MFS general substrate transporter"/>
    <property type="match status" value="1"/>
</dbReference>
<dbReference type="GO" id="GO:0016020">
    <property type="term" value="C:membrane"/>
    <property type="evidence" value="ECO:0007669"/>
    <property type="project" value="UniProtKB-SubCell"/>
</dbReference>
<dbReference type="Gene3D" id="1.20.1720.10">
    <property type="entry name" value="Multidrug resistance protein D"/>
    <property type="match status" value="1"/>
</dbReference>
<proteinExistence type="predicted"/>
<accession>A0A6A5ZWL9</accession>
<keyword evidence="9" id="KW-1185">Reference proteome</keyword>
<dbReference type="EMBL" id="ML977310">
    <property type="protein sequence ID" value="KAF2122671.1"/>
    <property type="molecule type" value="Genomic_DNA"/>
</dbReference>
<dbReference type="AlphaFoldDB" id="A0A6A5ZWL9"/>
<gene>
    <name evidence="8" type="ORF">BDV96DRAFT_4219</name>
</gene>
<feature type="transmembrane region" description="Helical" evidence="6">
    <location>
        <begin position="132"/>
        <end position="155"/>
    </location>
</feature>
<reference evidence="8" key="1">
    <citation type="journal article" date="2020" name="Stud. Mycol.">
        <title>101 Dothideomycetes genomes: a test case for predicting lifestyles and emergence of pathogens.</title>
        <authorList>
            <person name="Haridas S."/>
            <person name="Albert R."/>
            <person name="Binder M."/>
            <person name="Bloem J."/>
            <person name="Labutti K."/>
            <person name="Salamov A."/>
            <person name="Andreopoulos B."/>
            <person name="Baker S."/>
            <person name="Barry K."/>
            <person name="Bills G."/>
            <person name="Bluhm B."/>
            <person name="Cannon C."/>
            <person name="Castanera R."/>
            <person name="Culley D."/>
            <person name="Daum C."/>
            <person name="Ezra D."/>
            <person name="Gonzalez J."/>
            <person name="Henrissat B."/>
            <person name="Kuo A."/>
            <person name="Liang C."/>
            <person name="Lipzen A."/>
            <person name="Lutzoni F."/>
            <person name="Magnuson J."/>
            <person name="Mondo S."/>
            <person name="Nolan M."/>
            <person name="Ohm R."/>
            <person name="Pangilinan J."/>
            <person name="Park H.-J."/>
            <person name="Ramirez L."/>
            <person name="Alfaro M."/>
            <person name="Sun H."/>
            <person name="Tritt A."/>
            <person name="Yoshinaga Y."/>
            <person name="Zwiers L.-H."/>
            <person name="Turgeon B."/>
            <person name="Goodwin S."/>
            <person name="Spatafora J."/>
            <person name="Crous P."/>
            <person name="Grigoriev I."/>
        </authorList>
    </citation>
    <scope>NUCLEOTIDE SEQUENCE</scope>
    <source>
        <strain evidence="8">CBS 627.86</strain>
    </source>
</reference>
<dbReference type="Proteomes" id="UP000799770">
    <property type="component" value="Unassembled WGS sequence"/>
</dbReference>
<dbReference type="PANTHER" id="PTHR42718">
    <property type="entry name" value="MAJOR FACILITATOR SUPERFAMILY MULTIDRUG TRANSPORTER MFSC"/>
    <property type="match status" value="1"/>
</dbReference>
<feature type="domain" description="Major facilitator superfamily (MFS) profile" evidence="7">
    <location>
        <begin position="43"/>
        <end position="492"/>
    </location>
</feature>
<keyword evidence="2 6" id="KW-0812">Transmembrane</keyword>